<sequence length="242" mass="25481">MPRNHLAANISQVAIAISIAIAGSIGISGSATAGPKLNVENRGAPTLTAGAASRSGNTATMIALQAPSQKTLTVAVAPTVFIYISNTTASEGIFVLKDENENDIARMTVALPDQPGIVRIQLPETMMSEALQVGKEYQWVFSPVSSNQSGINTTFINGWIERIELSPNQISRLNNTDPLGAVDLYAEAELWQDALATLAEFAATNPNNSNLEAKWNNLLNQAGMGNLAGVSVDFAQAVASNN</sequence>
<dbReference type="AlphaFoldDB" id="A0AAU8JBU3"/>
<evidence type="ECO:0000313" key="1">
    <source>
        <dbReference type="EMBL" id="XCM35741.1"/>
    </source>
</evidence>
<organism evidence="1">
    <name type="scientific">Planktothricoides raciborskii GIHE-MW2</name>
    <dbReference type="NCBI Taxonomy" id="2792601"/>
    <lineage>
        <taxon>Bacteria</taxon>
        <taxon>Bacillati</taxon>
        <taxon>Cyanobacteriota</taxon>
        <taxon>Cyanophyceae</taxon>
        <taxon>Oscillatoriophycideae</taxon>
        <taxon>Oscillatoriales</taxon>
        <taxon>Oscillatoriaceae</taxon>
        <taxon>Planktothricoides</taxon>
    </lineage>
</organism>
<reference evidence="1" key="1">
    <citation type="submission" date="2024-07" db="EMBL/GenBank/DDBJ databases">
        <authorList>
            <person name="Kim Y.J."/>
            <person name="Jeong J.Y."/>
        </authorList>
    </citation>
    <scope>NUCLEOTIDE SEQUENCE</scope>
    <source>
        <strain evidence="1">GIHE-MW2</strain>
    </source>
</reference>
<dbReference type="Pfam" id="PF06051">
    <property type="entry name" value="DUF928"/>
    <property type="match status" value="1"/>
</dbReference>
<name>A0AAU8JBU3_9CYAN</name>
<protein>
    <submittedName>
        <fullName evidence="1">DUF928 domain-containing protein</fullName>
    </submittedName>
</protein>
<dbReference type="InterPro" id="IPR010328">
    <property type="entry name" value="DUF928"/>
</dbReference>
<gene>
    <name evidence="1" type="ORF">ABWT76_004440</name>
</gene>
<dbReference type="RefSeq" id="WP_054468001.1">
    <property type="nucleotide sequence ID" value="NZ_CP159837.1"/>
</dbReference>
<proteinExistence type="predicted"/>
<accession>A0AAU8JBU3</accession>
<dbReference type="EMBL" id="CP159837">
    <property type="protein sequence ID" value="XCM35741.1"/>
    <property type="molecule type" value="Genomic_DNA"/>
</dbReference>